<feature type="compositionally biased region" description="Low complexity" evidence="1">
    <location>
        <begin position="228"/>
        <end position="246"/>
    </location>
</feature>
<organism evidence="2 3">
    <name type="scientific">Sistotremastrum niveocremeum HHB9708</name>
    <dbReference type="NCBI Taxonomy" id="1314777"/>
    <lineage>
        <taxon>Eukaryota</taxon>
        <taxon>Fungi</taxon>
        <taxon>Dikarya</taxon>
        <taxon>Basidiomycota</taxon>
        <taxon>Agaricomycotina</taxon>
        <taxon>Agaricomycetes</taxon>
        <taxon>Sistotremastrales</taxon>
        <taxon>Sistotremastraceae</taxon>
        <taxon>Sertulicium</taxon>
        <taxon>Sertulicium niveocremeum</taxon>
    </lineage>
</organism>
<sequence length="445" mass="48089">MPTHGHNVFELSEQQVQDSFHAYLQSSLAQVKAEKLIDAEMLGSAEGDLMITGPALCLYFAALRSVTYPPSVPLPRTSKSLPPIDLSPTNCPPAFIPFLRVWSNNVPAIQSLSPEHQHDLARIICGLESLSFPIPDNITRIAAELRAVSIEISQRRTFQERFGQDLQAAIDHDTTDGESASPGIGRRITASFVPPPSYETATTPSPSPQPSPRVSSYAFPEPEIPNLSGPSLTVPQSSSSSHSPSRTPSPSPPSPTVLPPDAPAIQIIRETLYACMAEVLSPTPSLQSLISSNPPRGYFATVSLAILCASTSSISPDGAVIGVTGQTLKLSECPREVRPLMSEFVGIGALAREIEEEDNEAAMELAQRDREIPEPRLQQVRRILENGLGAELESVRGGERSPSPEGRAVVFANRINALAMKMMSLPAFKERQRDIFKVLKGILGH</sequence>
<proteinExistence type="predicted"/>
<name>A0A164UWK1_9AGAM</name>
<evidence type="ECO:0000256" key="1">
    <source>
        <dbReference type="SAM" id="MobiDB-lite"/>
    </source>
</evidence>
<reference evidence="2 3" key="1">
    <citation type="journal article" date="2016" name="Mol. Biol. Evol.">
        <title>Comparative Genomics of Early-Diverging Mushroom-Forming Fungi Provides Insights into the Origins of Lignocellulose Decay Capabilities.</title>
        <authorList>
            <person name="Nagy L.G."/>
            <person name="Riley R."/>
            <person name="Tritt A."/>
            <person name="Adam C."/>
            <person name="Daum C."/>
            <person name="Floudas D."/>
            <person name="Sun H."/>
            <person name="Yadav J.S."/>
            <person name="Pangilinan J."/>
            <person name="Larsson K.H."/>
            <person name="Matsuura K."/>
            <person name="Barry K."/>
            <person name="Labutti K."/>
            <person name="Kuo R."/>
            <person name="Ohm R.A."/>
            <person name="Bhattacharya S.S."/>
            <person name="Shirouzu T."/>
            <person name="Yoshinaga Y."/>
            <person name="Martin F.M."/>
            <person name="Grigoriev I.V."/>
            <person name="Hibbett D.S."/>
        </authorList>
    </citation>
    <scope>NUCLEOTIDE SEQUENCE [LARGE SCALE GENOMIC DNA]</scope>
    <source>
        <strain evidence="2 3">HHB9708</strain>
    </source>
</reference>
<accession>A0A164UWK1</accession>
<dbReference type="Proteomes" id="UP000076722">
    <property type="component" value="Unassembled WGS sequence"/>
</dbReference>
<gene>
    <name evidence="2" type="ORF">SISNIDRAFT_454032</name>
</gene>
<dbReference type="OrthoDB" id="3360715at2759"/>
<dbReference type="AlphaFoldDB" id="A0A164UWK1"/>
<dbReference type="STRING" id="1314777.A0A164UWK1"/>
<evidence type="ECO:0000313" key="2">
    <source>
        <dbReference type="EMBL" id="KZS93599.1"/>
    </source>
</evidence>
<dbReference type="EMBL" id="KV419406">
    <property type="protein sequence ID" value="KZS93599.1"/>
    <property type="molecule type" value="Genomic_DNA"/>
</dbReference>
<feature type="region of interest" description="Disordered" evidence="1">
    <location>
        <begin position="171"/>
        <end position="261"/>
    </location>
</feature>
<keyword evidence="3" id="KW-1185">Reference proteome</keyword>
<feature type="compositionally biased region" description="Pro residues" evidence="1">
    <location>
        <begin position="247"/>
        <end position="261"/>
    </location>
</feature>
<evidence type="ECO:0000313" key="3">
    <source>
        <dbReference type="Proteomes" id="UP000076722"/>
    </source>
</evidence>
<protein>
    <submittedName>
        <fullName evidence="2">Uncharacterized protein</fullName>
    </submittedName>
</protein>